<evidence type="ECO:0000256" key="1">
    <source>
        <dbReference type="SAM" id="MobiDB-lite"/>
    </source>
</evidence>
<protein>
    <submittedName>
        <fullName evidence="2">Uncharacterized protein</fullName>
    </submittedName>
</protein>
<evidence type="ECO:0000313" key="2">
    <source>
        <dbReference type="EMBL" id="MFC4469627.1"/>
    </source>
</evidence>
<comment type="caution">
    <text evidence="2">The sequence shown here is derived from an EMBL/GenBank/DDBJ whole genome shotgun (WGS) entry which is preliminary data.</text>
</comment>
<sequence length="62" mass="6273">MRCVQPVSKAPDGRYEVLIHSVDGRPVRTNSDSSITVGHGTPASSSSATAAASTAISAFVNG</sequence>
<proteinExistence type="predicted"/>
<feature type="region of interest" description="Disordered" evidence="1">
    <location>
        <begin position="25"/>
        <end position="48"/>
    </location>
</feature>
<dbReference type="EMBL" id="JBHSFG010000063">
    <property type="protein sequence ID" value="MFC4469627.1"/>
    <property type="molecule type" value="Genomic_DNA"/>
</dbReference>
<name>A0ABV8YWP5_9ACTN</name>
<reference evidence="3" key="1">
    <citation type="journal article" date="2019" name="Int. J. Syst. Evol. Microbiol.">
        <title>The Global Catalogue of Microorganisms (GCM) 10K type strain sequencing project: providing services to taxonomists for standard genome sequencing and annotation.</title>
        <authorList>
            <consortium name="The Broad Institute Genomics Platform"/>
            <consortium name="The Broad Institute Genome Sequencing Center for Infectious Disease"/>
            <person name="Wu L."/>
            <person name="Ma J."/>
        </authorList>
    </citation>
    <scope>NUCLEOTIDE SEQUENCE [LARGE SCALE GENOMIC DNA]</scope>
    <source>
        <strain evidence="3">DT43</strain>
    </source>
</reference>
<evidence type="ECO:0000313" key="3">
    <source>
        <dbReference type="Proteomes" id="UP001596012"/>
    </source>
</evidence>
<keyword evidence="3" id="KW-1185">Reference proteome</keyword>
<organism evidence="2 3">
    <name type="scientific">Streptomyces xiangluensis</name>
    <dbReference type="NCBI Taxonomy" id="2665720"/>
    <lineage>
        <taxon>Bacteria</taxon>
        <taxon>Bacillati</taxon>
        <taxon>Actinomycetota</taxon>
        <taxon>Actinomycetes</taxon>
        <taxon>Kitasatosporales</taxon>
        <taxon>Streptomycetaceae</taxon>
        <taxon>Streptomyces</taxon>
    </lineage>
</organism>
<dbReference type="Proteomes" id="UP001596012">
    <property type="component" value="Unassembled WGS sequence"/>
</dbReference>
<dbReference type="RefSeq" id="WP_386348938.1">
    <property type="nucleotide sequence ID" value="NZ_JBHSFG010000063.1"/>
</dbReference>
<gene>
    <name evidence="2" type="ORF">ACFPH6_34865</name>
</gene>
<accession>A0ABV8YWP5</accession>